<dbReference type="PANTHER" id="PTHR33480:SF1">
    <property type="entry name" value="TYR RECOMBINASE DOMAIN-CONTAINING PROTEIN"/>
    <property type="match status" value="1"/>
</dbReference>
<protein>
    <submittedName>
        <fullName evidence="2">Uncharacterized protein</fullName>
    </submittedName>
</protein>
<dbReference type="AlphaFoldDB" id="A0AAN7PCB6"/>
<accession>A0AAN7PCB6</accession>
<name>A0AAN7PCB6_9COLE</name>
<feature type="compositionally biased region" description="Basic and acidic residues" evidence="1">
    <location>
        <begin position="119"/>
        <end position="128"/>
    </location>
</feature>
<dbReference type="PANTHER" id="PTHR33480">
    <property type="entry name" value="SET DOMAIN-CONTAINING PROTEIN-RELATED"/>
    <property type="match status" value="1"/>
</dbReference>
<proteinExistence type="predicted"/>
<sequence length="611" mass="69861">MPNAKQNIISGFRKTGIIPLKDEVLNLLPKETLQPQEAEAINTSIIDLLKEMRYSDKPTRKSKNKKLTVVAGKSVKCDSSTSDSDDIASVNDNFSESDNSDNNTGQDDSSDDDLPFSHCNKENSKENDTNNIYENTKNMPSTSAQTSDNNFCIGDWLFDETKLINICKVKITQETAAMQDKVYVRNPHKLTEAELNEFRDAIFREQEEQEVGGSDDDSASDKDICVSEHNTDSELDVEEFSDESVKVDLTYKEVLREPSFVGKDKKTIWRKHPVRPSMYRKQHHHNMIRSRLRFIGRLLITAKTLDQTVKDFANLPTPSKFDVMVEAIKSIGGINENSTSYRAPTTVLHLSIICKQACRIWKSECIKNCDANGKQNVDDFLSLFNATFPAALGRTALENRVEHQRQKIVEISTSADIKKLVWYLREQRRKWLSIVKGSKVTNLEYAVKQLASFTLVSLLVFNRRRPGELERITLKDFKSFRKNKLPSIATLCKELPYVEELKNRLPNSVKSWLQNELVKKQGNFEPLSSNSRNIRRTRWTPALKRILNIVFADHFDAGTLPSLPECLQAMENYKELQGFTAAASKTAVANKQRRRLREISKPCHQRILYRN</sequence>
<feature type="region of interest" description="Disordered" evidence="1">
    <location>
        <begin position="76"/>
        <end position="145"/>
    </location>
</feature>
<keyword evidence="3" id="KW-1185">Reference proteome</keyword>
<dbReference type="Proteomes" id="UP001353858">
    <property type="component" value="Unassembled WGS sequence"/>
</dbReference>
<feature type="compositionally biased region" description="Low complexity" evidence="1">
    <location>
        <begin position="91"/>
        <end position="103"/>
    </location>
</feature>
<reference evidence="3" key="1">
    <citation type="submission" date="2023-01" db="EMBL/GenBank/DDBJ databases">
        <title>Key to firefly adult light organ development and bioluminescence: homeobox transcription factors regulate luciferase expression and transportation to peroxisome.</title>
        <authorList>
            <person name="Fu X."/>
        </authorList>
    </citation>
    <scope>NUCLEOTIDE SEQUENCE [LARGE SCALE GENOMIC DNA]</scope>
</reference>
<evidence type="ECO:0000256" key="1">
    <source>
        <dbReference type="SAM" id="MobiDB-lite"/>
    </source>
</evidence>
<dbReference type="EMBL" id="JARPUR010000002">
    <property type="protein sequence ID" value="KAK4882477.1"/>
    <property type="molecule type" value="Genomic_DNA"/>
</dbReference>
<organism evidence="2 3">
    <name type="scientific">Aquatica leii</name>
    <dbReference type="NCBI Taxonomy" id="1421715"/>
    <lineage>
        <taxon>Eukaryota</taxon>
        <taxon>Metazoa</taxon>
        <taxon>Ecdysozoa</taxon>
        <taxon>Arthropoda</taxon>
        <taxon>Hexapoda</taxon>
        <taxon>Insecta</taxon>
        <taxon>Pterygota</taxon>
        <taxon>Neoptera</taxon>
        <taxon>Endopterygota</taxon>
        <taxon>Coleoptera</taxon>
        <taxon>Polyphaga</taxon>
        <taxon>Elateriformia</taxon>
        <taxon>Elateroidea</taxon>
        <taxon>Lampyridae</taxon>
        <taxon>Luciolinae</taxon>
        <taxon>Aquatica</taxon>
    </lineage>
</organism>
<gene>
    <name evidence="2" type="ORF">RN001_005796</name>
</gene>
<feature type="compositionally biased region" description="Polar residues" evidence="1">
    <location>
        <begin position="129"/>
        <end position="145"/>
    </location>
</feature>
<evidence type="ECO:0000313" key="3">
    <source>
        <dbReference type="Proteomes" id="UP001353858"/>
    </source>
</evidence>
<evidence type="ECO:0000313" key="2">
    <source>
        <dbReference type="EMBL" id="KAK4882477.1"/>
    </source>
</evidence>
<comment type="caution">
    <text evidence="2">The sequence shown here is derived from an EMBL/GenBank/DDBJ whole genome shotgun (WGS) entry which is preliminary data.</text>
</comment>